<evidence type="ECO:0000313" key="1">
    <source>
        <dbReference type="EMBL" id="KAJ2770187.1"/>
    </source>
</evidence>
<protein>
    <submittedName>
        <fullName evidence="1">Uncharacterized protein</fullName>
    </submittedName>
</protein>
<reference evidence="1" key="1">
    <citation type="submission" date="2022-07" db="EMBL/GenBank/DDBJ databases">
        <title>Phylogenomic reconstructions and comparative analyses of Kickxellomycotina fungi.</title>
        <authorList>
            <person name="Reynolds N.K."/>
            <person name="Stajich J.E."/>
            <person name="Barry K."/>
            <person name="Grigoriev I.V."/>
            <person name="Crous P."/>
            <person name="Smith M.E."/>
        </authorList>
    </citation>
    <scope>NUCLEOTIDE SEQUENCE</scope>
    <source>
        <strain evidence="1">CBS 109366</strain>
    </source>
</reference>
<organism evidence="1 2">
    <name type="scientific">Coemansia nantahalensis</name>
    <dbReference type="NCBI Taxonomy" id="2789366"/>
    <lineage>
        <taxon>Eukaryota</taxon>
        <taxon>Fungi</taxon>
        <taxon>Fungi incertae sedis</taxon>
        <taxon>Zoopagomycota</taxon>
        <taxon>Kickxellomycotina</taxon>
        <taxon>Kickxellomycetes</taxon>
        <taxon>Kickxellales</taxon>
        <taxon>Kickxellaceae</taxon>
        <taxon>Coemansia</taxon>
    </lineage>
</organism>
<dbReference type="EMBL" id="JANBUJ010000779">
    <property type="protein sequence ID" value="KAJ2770187.1"/>
    <property type="molecule type" value="Genomic_DNA"/>
</dbReference>
<dbReference type="Proteomes" id="UP001140234">
    <property type="component" value="Unassembled WGS sequence"/>
</dbReference>
<name>A0ACC1JZM0_9FUNG</name>
<accession>A0ACC1JZM0</accession>
<feature type="non-terminal residue" evidence="1">
    <location>
        <position position="1"/>
    </location>
</feature>
<keyword evidence="2" id="KW-1185">Reference proteome</keyword>
<comment type="caution">
    <text evidence="1">The sequence shown here is derived from an EMBL/GenBank/DDBJ whole genome shotgun (WGS) entry which is preliminary data.</text>
</comment>
<sequence length="192" mass="20719">YDNEDAVDLRFNYIGKLNDTRKYGVECLHGDAAYGPGHATICRGKIRAIHCASTLAKTSCLGNIQQLCVQKNADPGTTLQFVLCQNSSPKRIGGYMLFVECLRPVASWYAAARCVTGDEGVRLLKNSVIETQHSDVNVSLTLAFNGQKRCIYDSGHWVEPEDGCPGGGSVPLFSKSIRQLSAAPQPAPSAAQ</sequence>
<gene>
    <name evidence="1" type="ORF">IWQ57_002770</name>
</gene>
<evidence type="ECO:0000313" key="2">
    <source>
        <dbReference type="Proteomes" id="UP001140234"/>
    </source>
</evidence>
<proteinExistence type="predicted"/>